<keyword evidence="1" id="KW-0560">Oxidoreductase</keyword>
<comment type="caution">
    <text evidence="3">The sequence shown here is derived from an EMBL/GenBank/DDBJ whole genome shotgun (WGS) entry which is preliminary data.</text>
</comment>
<dbReference type="AlphaFoldDB" id="A0A6I2MAA9"/>
<dbReference type="GO" id="GO:0005829">
    <property type="term" value="C:cytosol"/>
    <property type="evidence" value="ECO:0007669"/>
    <property type="project" value="TreeGrafter"/>
</dbReference>
<gene>
    <name evidence="3" type="ORF">GJU41_09855</name>
</gene>
<keyword evidence="4" id="KW-1185">Reference proteome</keyword>
<dbReference type="InterPro" id="IPR036812">
    <property type="entry name" value="NAD(P)_OxRdtase_dom_sf"/>
</dbReference>
<dbReference type="CDD" id="cd19082">
    <property type="entry name" value="AKR_AKR10A1_2"/>
    <property type="match status" value="1"/>
</dbReference>
<feature type="domain" description="NADP-dependent oxidoreductase" evidence="2">
    <location>
        <begin position="21"/>
        <end position="310"/>
    </location>
</feature>
<evidence type="ECO:0000256" key="1">
    <source>
        <dbReference type="ARBA" id="ARBA00023002"/>
    </source>
</evidence>
<dbReference type="Gene3D" id="3.20.20.100">
    <property type="entry name" value="NADP-dependent oxidoreductase domain"/>
    <property type="match status" value="1"/>
</dbReference>
<accession>A0A6I2MAA9</accession>
<name>A0A6I2MAA9_9BACI</name>
<dbReference type="EMBL" id="WKKF01000002">
    <property type="protein sequence ID" value="MRX54277.1"/>
    <property type="molecule type" value="Genomic_DNA"/>
</dbReference>
<organism evidence="3 4">
    <name type="scientific">Metabacillus idriensis</name>
    <dbReference type="NCBI Taxonomy" id="324768"/>
    <lineage>
        <taxon>Bacteria</taxon>
        <taxon>Bacillati</taxon>
        <taxon>Bacillota</taxon>
        <taxon>Bacilli</taxon>
        <taxon>Bacillales</taxon>
        <taxon>Bacillaceae</taxon>
        <taxon>Metabacillus</taxon>
    </lineage>
</organism>
<dbReference type="InterPro" id="IPR023210">
    <property type="entry name" value="NADP_OxRdtase_dom"/>
</dbReference>
<evidence type="ECO:0000259" key="2">
    <source>
        <dbReference type="Pfam" id="PF00248"/>
    </source>
</evidence>
<dbReference type="PANTHER" id="PTHR43364:SF4">
    <property type="entry name" value="NAD(P)-LINKED OXIDOREDUCTASE SUPERFAMILY PROTEIN"/>
    <property type="match status" value="1"/>
</dbReference>
<dbReference type="GO" id="GO:0016491">
    <property type="term" value="F:oxidoreductase activity"/>
    <property type="evidence" value="ECO:0007669"/>
    <property type="project" value="UniProtKB-KW"/>
</dbReference>
<dbReference type="RefSeq" id="WP_154318484.1">
    <property type="nucleotide sequence ID" value="NZ_CAJGAA010000002.1"/>
</dbReference>
<sequence length="321" mass="36377">MEFHSLRGVIDQKYVEKACSRLIMGTAHFYQYDSKQQAFDMLDEYFKIGGNMFDMAHQYIDSEVIFGEWIHMKKNRSEIHILTKGAHPDDGEPGPRVNPAAISKDISESLERLNTDYIDFYALHRDDETVEVGVIMDALNQHLAAGRIHAIGASNWSHQRIQEANEYAAAHGLIGFTFNSPNLSLAKCREPRWPGCISVDEHMENWHKGSQMPLLSWSSQAGGFFSGRFSPDIKDHEEMVRVYYSDDNWKRYERAKKLAEEKGVSAIQIALAYVLNQPFQTAAIIGPENAEELSSSVAGSAIKLTAEEMNWLNLMERKASV</sequence>
<evidence type="ECO:0000313" key="4">
    <source>
        <dbReference type="Proteomes" id="UP000441585"/>
    </source>
</evidence>
<dbReference type="Proteomes" id="UP000441585">
    <property type="component" value="Unassembled WGS sequence"/>
</dbReference>
<protein>
    <submittedName>
        <fullName evidence="3">Aldo/keto reductase</fullName>
    </submittedName>
</protein>
<dbReference type="Pfam" id="PF00248">
    <property type="entry name" value="Aldo_ket_red"/>
    <property type="match status" value="1"/>
</dbReference>
<reference evidence="3 4" key="1">
    <citation type="submission" date="2019-11" db="EMBL/GenBank/DDBJ databases">
        <title>Bacillus idriensis genome.</title>
        <authorList>
            <person name="Konopka E.N."/>
            <person name="Newman J.D."/>
        </authorList>
    </citation>
    <scope>NUCLEOTIDE SEQUENCE [LARGE SCALE GENOMIC DNA]</scope>
    <source>
        <strain evidence="3 4">DSM 19097</strain>
    </source>
</reference>
<dbReference type="InterPro" id="IPR050523">
    <property type="entry name" value="AKR_Detox_Biosynth"/>
</dbReference>
<dbReference type="SUPFAM" id="SSF51430">
    <property type="entry name" value="NAD(P)-linked oxidoreductase"/>
    <property type="match status" value="1"/>
</dbReference>
<evidence type="ECO:0000313" key="3">
    <source>
        <dbReference type="EMBL" id="MRX54277.1"/>
    </source>
</evidence>
<proteinExistence type="predicted"/>
<dbReference type="PANTHER" id="PTHR43364">
    <property type="entry name" value="NADH-SPECIFIC METHYLGLYOXAL REDUCTASE-RELATED"/>
    <property type="match status" value="1"/>
</dbReference>